<dbReference type="SMART" id="SM01120">
    <property type="entry name" value="Dak2"/>
    <property type="match status" value="1"/>
</dbReference>
<dbReference type="PANTHER" id="PTHR28629">
    <property type="entry name" value="TRIOKINASE/FMN CYCLASE"/>
    <property type="match status" value="1"/>
</dbReference>
<dbReference type="RefSeq" id="WP_124941370.1">
    <property type="nucleotide sequence ID" value="NZ_CP033578.1"/>
</dbReference>
<accession>A0A3G4VES9</accession>
<dbReference type="InterPro" id="IPR036117">
    <property type="entry name" value="DhaL_dom_sf"/>
</dbReference>
<dbReference type="Proteomes" id="UP000279760">
    <property type="component" value="Chromosome 2"/>
</dbReference>
<dbReference type="GO" id="GO:0004371">
    <property type="term" value="F:glycerone kinase activity"/>
    <property type="evidence" value="ECO:0007669"/>
    <property type="project" value="InterPro"/>
</dbReference>
<dbReference type="AlphaFoldDB" id="A0A3G4VES9"/>
<proteinExistence type="predicted"/>
<dbReference type="NCBIfam" id="TIGR02365">
    <property type="entry name" value="dha_L_ycgS"/>
    <property type="match status" value="1"/>
</dbReference>
<evidence type="ECO:0000313" key="2">
    <source>
        <dbReference type="Proteomes" id="UP000279760"/>
    </source>
</evidence>
<dbReference type="PROSITE" id="PS51480">
    <property type="entry name" value="DHAL"/>
    <property type="match status" value="1"/>
</dbReference>
<dbReference type="SUPFAM" id="SSF101473">
    <property type="entry name" value="DhaL-like"/>
    <property type="match status" value="1"/>
</dbReference>
<reference evidence="1 2" key="1">
    <citation type="submission" date="2018-11" db="EMBL/GenBank/DDBJ databases">
        <title>Complete Genome Sequence of Vbrio mediterranei 117-T6: a Potential Pathogen Bacteria Isolated from the Conchocelis of Pyropia.</title>
        <authorList>
            <person name="Liu Q."/>
        </authorList>
    </citation>
    <scope>NUCLEOTIDE SEQUENCE [LARGE SCALE GENOMIC DNA]</scope>
    <source>
        <strain evidence="1 2">117-T6</strain>
    </source>
</reference>
<keyword evidence="1" id="KW-0808">Transferase</keyword>
<dbReference type="Gene3D" id="1.25.40.340">
    <property type="match status" value="1"/>
</dbReference>
<dbReference type="GO" id="GO:0019563">
    <property type="term" value="P:glycerol catabolic process"/>
    <property type="evidence" value="ECO:0007669"/>
    <property type="project" value="TreeGrafter"/>
</dbReference>
<protein>
    <submittedName>
        <fullName evidence="1">Dihydroxyacetone kinase subunit L</fullName>
    </submittedName>
</protein>
<dbReference type="GO" id="GO:0005829">
    <property type="term" value="C:cytosol"/>
    <property type="evidence" value="ECO:0007669"/>
    <property type="project" value="TreeGrafter"/>
</dbReference>
<dbReference type="EMBL" id="CP033578">
    <property type="protein sequence ID" value="AYV23333.1"/>
    <property type="molecule type" value="Genomic_DNA"/>
</dbReference>
<keyword evidence="1" id="KW-0418">Kinase</keyword>
<dbReference type="Pfam" id="PF02734">
    <property type="entry name" value="Dak2"/>
    <property type="match status" value="1"/>
</dbReference>
<dbReference type="InterPro" id="IPR004007">
    <property type="entry name" value="DhaL_dom"/>
</dbReference>
<dbReference type="InterPro" id="IPR050861">
    <property type="entry name" value="Dihydroxyacetone_Kinase"/>
</dbReference>
<sequence length="211" mass="22706">MQIEKQHIVNWLALCAEAYSEHQLFLNNLDRDIGDADHGKHLNRGFRVVAENLPSVEKQNIATILKNTGMALMSNVGGASGPLYGTLFVRAAATIGSREQLSFQELLNGLTKGVDGMLSRGKARLGDKTLCDVWVPTIERAQMHLAKGVSIDELLDDMLSTAEKSAVSTIEMQAQKGLASHLGQASVGHQDPGATSSLMMIQALVQAIKEG</sequence>
<dbReference type="InterPro" id="IPR012737">
    <property type="entry name" value="DhaK_L_YcgS"/>
</dbReference>
<dbReference type="GeneID" id="64089235"/>
<name>A0A3G4VES9_9VIBR</name>
<gene>
    <name evidence="1" type="ORF">ECB94_18705</name>
</gene>
<dbReference type="FunFam" id="1.25.40.340:FF:000002">
    <property type="entry name" value="Dihydroxyacetone kinase, L subunit"/>
    <property type="match status" value="1"/>
</dbReference>
<evidence type="ECO:0000313" key="1">
    <source>
        <dbReference type="EMBL" id="AYV23333.1"/>
    </source>
</evidence>
<dbReference type="PANTHER" id="PTHR28629:SF4">
    <property type="entry name" value="TRIOKINASE_FMN CYCLASE"/>
    <property type="match status" value="1"/>
</dbReference>
<organism evidence="1 2">
    <name type="scientific">Vibrio mediterranei</name>
    <dbReference type="NCBI Taxonomy" id="689"/>
    <lineage>
        <taxon>Bacteria</taxon>
        <taxon>Pseudomonadati</taxon>
        <taxon>Pseudomonadota</taxon>
        <taxon>Gammaproteobacteria</taxon>
        <taxon>Vibrionales</taxon>
        <taxon>Vibrionaceae</taxon>
        <taxon>Vibrio</taxon>
    </lineage>
</organism>